<dbReference type="EMBL" id="QVER01000010">
    <property type="protein sequence ID" value="RGB91018.1"/>
    <property type="molecule type" value="Genomic_DNA"/>
</dbReference>
<dbReference type="GO" id="GO:0004519">
    <property type="term" value="F:endonuclease activity"/>
    <property type="evidence" value="ECO:0007669"/>
    <property type="project" value="UniProtKB-KW"/>
</dbReference>
<evidence type="ECO:0000256" key="1">
    <source>
        <dbReference type="ARBA" id="ARBA00006620"/>
    </source>
</evidence>
<dbReference type="RefSeq" id="WP_158403370.1">
    <property type="nucleotide sequence ID" value="NZ_DAWDQJ010000014.1"/>
</dbReference>
<evidence type="ECO:0000256" key="5">
    <source>
        <dbReference type="ARBA" id="ARBA00022801"/>
    </source>
</evidence>
<dbReference type="Gene3D" id="3.30.920.30">
    <property type="entry name" value="Hypothetical protein"/>
    <property type="match status" value="1"/>
</dbReference>
<keyword evidence="5" id="KW-0378">Hydrolase</keyword>
<dbReference type="AlphaFoldDB" id="A0A3E2U499"/>
<comment type="similarity">
    <text evidence="1">Belongs to the HicA mRNA interferase family.</text>
</comment>
<dbReference type="Pfam" id="PF07927">
    <property type="entry name" value="HicA_toxin"/>
    <property type="match status" value="1"/>
</dbReference>
<proteinExistence type="inferred from homology"/>
<gene>
    <name evidence="8" type="ORF">DWZ46_09570</name>
</gene>
<evidence type="ECO:0000256" key="3">
    <source>
        <dbReference type="ARBA" id="ARBA00022722"/>
    </source>
</evidence>
<evidence type="ECO:0000256" key="2">
    <source>
        <dbReference type="ARBA" id="ARBA00022649"/>
    </source>
</evidence>
<evidence type="ECO:0000313" key="9">
    <source>
        <dbReference type="Proteomes" id="UP000260991"/>
    </source>
</evidence>
<dbReference type="GO" id="GO:0003729">
    <property type="term" value="F:mRNA binding"/>
    <property type="evidence" value="ECO:0007669"/>
    <property type="project" value="InterPro"/>
</dbReference>
<evidence type="ECO:0000256" key="7">
    <source>
        <dbReference type="ARBA" id="ARBA00023016"/>
    </source>
</evidence>
<reference evidence="8 9" key="1">
    <citation type="submission" date="2018-08" db="EMBL/GenBank/DDBJ databases">
        <title>A genome reference for cultivated species of the human gut microbiota.</title>
        <authorList>
            <person name="Zou Y."/>
            <person name="Xue W."/>
            <person name="Luo G."/>
        </authorList>
    </citation>
    <scope>NUCLEOTIDE SEQUENCE [LARGE SCALE GENOMIC DNA]</scope>
    <source>
        <strain evidence="8 9">AF32-8AC</strain>
    </source>
</reference>
<keyword evidence="4" id="KW-0255">Endonuclease</keyword>
<accession>A0A3E2U499</accession>
<comment type="caution">
    <text evidence="8">The sequence shown here is derived from an EMBL/GenBank/DDBJ whole genome shotgun (WGS) entry which is preliminary data.</text>
</comment>
<dbReference type="GO" id="GO:0016787">
    <property type="term" value="F:hydrolase activity"/>
    <property type="evidence" value="ECO:0007669"/>
    <property type="project" value="UniProtKB-KW"/>
</dbReference>
<evidence type="ECO:0000313" key="8">
    <source>
        <dbReference type="EMBL" id="RGB91018.1"/>
    </source>
</evidence>
<keyword evidence="6" id="KW-0694">RNA-binding</keyword>
<evidence type="ECO:0000256" key="6">
    <source>
        <dbReference type="ARBA" id="ARBA00022884"/>
    </source>
</evidence>
<keyword evidence="3" id="KW-0540">Nuclease</keyword>
<dbReference type="SUPFAM" id="SSF54786">
    <property type="entry name" value="YcfA/nrd intein domain"/>
    <property type="match status" value="1"/>
</dbReference>
<keyword evidence="7" id="KW-0346">Stress response</keyword>
<dbReference type="InterPro" id="IPR038570">
    <property type="entry name" value="HicA_sf"/>
</dbReference>
<protein>
    <submittedName>
        <fullName evidence="8">Type II toxin-antitoxin system HicA family toxin</fullName>
    </submittedName>
</protein>
<evidence type="ECO:0000256" key="4">
    <source>
        <dbReference type="ARBA" id="ARBA00022759"/>
    </source>
</evidence>
<sequence>MPMTPKEIVRLLEQNGFVFVSSNGSHRKYHNPTTGKTTIVPFHAKDLKPGTEKNILKLAGLKK</sequence>
<dbReference type="InterPro" id="IPR012933">
    <property type="entry name" value="HicA_mRNA_interferase"/>
</dbReference>
<organism evidence="8 9">
    <name type="scientific">Faecalibacterium prausnitzii</name>
    <dbReference type="NCBI Taxonomy" id="853"/>
    <lineage>
        <taxon>Bacteria</taxon>
        <taxon>Bacillati</taxon>
        <taxon>Bacillota</taxon>
        <taxon>Clostridia</taxon>
        <taxon>Eubacteriales</taxon>
        <taxon>Oscillospiraceae</taxon>
        <taxon>Faecalibacterium</taxon>
    </lineage>
</organism>
<keyword evidence="2" id="KW-1277">Toxin-antitoxin system</keyword>
<name>A0A3E2U499_9FIRM</name>
<dbReference type="Proteomes" id="UP000260991">
    <property type="component" value="Unassembled WGS sequence"/>
</dbReference>